<keyword evidence="1" id="KW-0472">Membrane</keyword>
<feature type="transmembrane region" description="Helical" evidence="1">
    <location>
        <begin position="42"/>
        <end position="64"/>
    </location>
</feature>
<protein>
    <submittedName>
        <fullName evidence="2">Uncharacterized protein</fullName>
    </submittedName>
</protein>
<dbReference type="HOGENOM" id="CLU_2165897_0_0_9"/>
<dbReference type="EMBL" id="CP006643">
    <property type="protein sequence ID" value="AGX06412.1"/>
    <property type="molecule type" value="Genomic_DNA"/>
</dbReference>
<feature type="transmembrane region" description="Helical" evidence="1">
    <location>
        <begin position="76"/>
        <end position="95"/>
    </location>
</feature>
<evidence type="ECO:0000256" key="1">
    <source>
        <dbReference type="SAM" id="Phobius"/>
    </source>
</evidence>
<dbReference type="Proteomes" id="UP000017805">
    <property type="component" value="Chromosome"/>
</dbReference>
<gene>
    <name evidence="2" type="ORF">N288_22865</name>
</gene>
<keyword evidence="3" id="KW-1185">Reference proteome</keyword>
<evidence type="ECO:0000313" key="2">
    <source>
        <dbReference type="EMBL" id="AGX06412.1"/>
    </source>
</evidence>
<dbReference type="AlphaFoldDB" id="U5LIF8"/>
<sequence length="110" mass="13008">MYFTFITLILHAFLIFFILAITLPFAAQPVHNLSPNLYINLFRYHVKLFAISTSLIIAFPLTHLTIRKNVNSKRKMIIFLVQSLSLLFLVLIYFLNRNYLNDLMIRPNFE</sequence>
<accession>U5LIF8</accession>
<evidence type="ECO:0000313" key="3">
    <source>
        <dbReference type="Proteomes" id="UP000017805"/>
    </source>
</evidence>
<proteinExistence type="predicted"/>
<keyword evidence="1" id="KW-1133">Transmembrane helix</keyword>
<reference evidence="2 3" key="1">
    <citation type="submission" date="2013-07" db="EMBL/GenBank/DDBJ databases">
        <title>Complete genome sequence of Bacillus infantis NRRL B-14911 that has potential to induce cardiac disease by antigenic mimicry.</title>
        <authorList>
            <person name="Massilamany C."/>
            <person name="Smith T.P.L."/>
            <person name="Loy J.D."/>
            <person name="Barletta R."/>
            <person name="Reddy J."/>
        </authorList>
    </citation>
    <scope>NUCLEOTIDE SEQUENCE [LARGE SCALE GENOMIC DNA]</scope>
    <source>
        <strain evidence="2 3">NRRL B-14911</strain>
    </source>
</reference>
<dbReference type="KEGG" id="bif:N288_22865"/>
<name>U5LIF8_9BACI</name>
<organism evidence="2 3">
    <name type="scientific">Bacillus infantis NRRL B-14911</name>
    <dbReference type="NCBI Taxonomy" id="1367477"/>
    <lineage>
        <taxon>Bacteria</taxon>
        <taxon>Bacillati</taxon>
        <taxon>Bacillota</taxon>
        <taxon>Bacilli</taxon>
        <taxon>Bacillales</taxon>
        <taxon>Bacillaceae</taxon>
        <taxon>Bacillus</taxon>
    </lineage>
</organism>
<keyword evidence="1" id="KW-0812">Transmembrane</keyword>